<dbReference type="EMBL" id="JAIOUQ010000007">
    <property type="protein sequence ID" value="MBZ2165525.1"/>
    <property type="molecule type" value="Genomic_DNA"/>
</dbReference>
<evidence type="ECO:0000313" key="8">
    <source>
        <dbReference type="Proteomes" id="UP000825933"/>
    </source>
</evidence>
<comment type="subcellular location">
    <subcellularLocation>
        <location evidence="1">Membrane</location>
        <topology evidence="1">Multi-pass membrane protein</topology>
    </subcellularLocation>
</comment>
<feature type="transmembrane region" description="Helical" evidence="6">
    <location>
        <begin position="171"/>
        <end position="193"/>
    </location>
</feature>
<feature type="transmembrane region" description="Helical" evidence="6">
    <location>
        <begin position="7"/>
        <end position="24"/>
    </location>
</feature>
<evidence type="ECO:0000256" key="6">
    <source>
        <dbReference type="SAM" id="Phobius"/>
    </source>
</evidence>
<dbReference type="NCBIfam" id="TIGR00297">
    <property type="entry name" value="TIGR00297 family protein"/>
    <property type="match status" value="1"/>
</dbReference>
<name>A0A8T5V1G3_9EURY</name>
<keyword evidence="8" id="KW-1185">Reference proteome</keyword>
<dbReference type="AlphaFoldDB" id="A0A8T5V1G3"/>
<dbReference type="InterPro" id="IPR002794">
    <property type="entry name" value="DUF92_TMEM19"/>
</dbReference>
<sequence>MFNPLEYVVLLVVIALITYLRKALDLFGSIFMIIMGIIIIFTAGANWLILIFIFLILGLISTKYKHQYKKDIGIYEGTRSLKNVISNGIVPFVMAAFGNYGGFIGSIATATADTLASEVGVTQQPRLITTLKKVPPGTDGGISVVGTVAGIIGAGIIGVAAYLLGIFPDPYVTLKIAIIAGTVGCFVDSILGATLERRHYISNEYVNLIATITGAALGIIMV</sequence>
<keyword evidence="5 6" id="KW-0472">Membrane</keyword>
<keyword evidence="3 6" id="KW-0812">Transmembrane</keyword>
<feature type="transmembrane region" description="Helical" evidence="6">
    <location>
        <begin position="30"/>
        <end position="60"/>
    </location>
</feature>
<dbReference type="PANTHER" id="PTHR13353">
    <property type="entry name" value="TRANSMEMBRANE PROTEIN 19"/>
    <property type="match status" value="1"/>
</dbReference>
<keyword evidence="4 6" id="KW-1133">Transmembrane helix</keyword>
<organism evidence="7 8">
    <name type="scientific">Methanobacterium spitsbergense</name>
    <dbReference type="NCBI Taxonomy" id="2874285"/>
    <lineage>
        <taxon>Archaea</taxon>
        <taxon>Methanobacteriati</taxon>
        <taxon>Methanobacteriota</taxon>
        <taxon>Methanomada group</taxon>
        <taxon>Methanobacteria</taxon>
        <taxon>Methanobacteriales</taxon>
        <taxon>Methanobacteriaceae</taxon>
        <taxon>Methanobacterium</taxon>
    </lineage>
</organism>
<evidence type="ECO:0000256" key="4">
    <source>
        <dbReference type="ARBA" id="ARBA00022989"/>
    </source>
</evidence>
<protein>
    <submittedName>
        <fullName evidence="7">TIGR00297 family protein</fullName>
    </submittedName>
</protein>
<evidence type="ECO:0000256" key="3">
    <source>
        <dbReference type="ARBA" id="ARBA00022692"/>
    </source>
</evidence>
<reference evidence="8" key="1">
    <citation type="journal article" date="2022" name="Microbiol. Resour. Announc.">
        <title>Draft Genome Sequence of a Methanogenic Archaeon from West Spitsbergen Permafrost.</title>
        <authorList>
            <person name="Trubitsyn V."/>
            <person name="Rivkina E."/>
            <person name="Shcherbakova V."/>
        </authorList>
    </citation>
    <scope>NUCLEOTIDE SEQUENCE [LARGE SCALE GENOMIC DNA]</scope>
    <source>
        <strain evidence="8">VT</strain>
    </source>
</reference>
<dbReference type="Proteomes" id="UP000825933">
    <property type="component" value="Unassembled WGS sequence"/>
</dbReference>
<gene>
    <name evidence="7" type="ORF">K8N75_05665</name>
</gene>
<proteinExistence type="inferred from homology"/>
<evidence type="ECO:0000256" key="1">
    <source>
        <dbReference type="ARBA" id="ARBA00004141"/>
    </source>
</evidence>
<dbReference type="RefSeq" id="WP_223791148.1">
    <property type="nucleotide sequence ID" value="NZ_JAIOUQ010000007.1"/>
</dbReference>
<dbReference type="GO" id="GO:0016020">
    <property type="term" value="C:membrane"/>
    <property type="evidence" value="ECO:0007669"/>
    <property type="project" value="UniProtKB-SubCell"/>
</dbReference>
<feature type="transmembrane region" description="Helical" evidence="6">
    <location>
        <begin position="142"/>
        <end position="165"/>
    </location>
</feature>
<comment type="caution">
    <text evidence="7">The sequence shown here is derived from an EMBL/GenBank/DDBJ whole genome shotgun (WGS) entry which is preliminary data.</text>
</comment>
<evidence type="ECO:0000256" key="2">
    <source>
        <dbReference type="ARBA" id="ARBA00009012"/>
    </source>
</evidence>
<dbReference type="Pfam" id="PF01940">
    <property type="entry name" value="DUF92"/>
    <property type="match status" value="1"/>
</dbReference>
<evidence type="ECO:0000256" key="5">
    <source>
        <dbReference type="ARBA" id="ARBA00023136"/>
    </source>
</evidence>
<comment type="similarity">
    <text evidence="2">Belongs to the TMEM19 family.</text>
</comment>
<evidence type="ECO:0000313" key="7">
    <source>
        <dbReference type="EMBL" id="MBZ2165525.1"/>
    </source>
</evidence>
<dbReference type="PANTHER" id="PTHR13353:SF5">
    <property type="entry name" value="TRANSMEMBRANE PROTEIN 19"/>
    <property type="match status" value="1"/>
</dbReference>
<accession>A0A8T5V1G3</accession>